<dbReference type="InterPro" id="IPR005325">
    <property type="entry name" value="DUF308_memb"/>
</dbReference>
<dbReference type="Pfam" id="PF03729">
    <property type="entry name" value="DUF308"/>
    <property type="match status" value="2"/>
</dbReference>
<dbReference type="EMBL" id="ABYJ02000054">
    <property type="protein sequence ID" value="EEV01862.1"/>
    <property type="molecule type" value="Genomic_DNA"/>
</dbReference>
<dbReference type="PANTHER" id="PTHR34989:SF1">
    <property type="entry name" value="PROTEIN HDED"/>
    <property type="match status" value="1"/>
</dbReference>
<dbReference type="InterPro" id="IPR052712">
    <property type="entry name" value="Acid_resist_chaperone_HdeD"/>
</dbReference>
<feature type="transmembrane region" description="Helical" evidence="1">
    <location>
        <begin position="38"/>
        <end position="59"/>
    </location>
</feature>
<dbReference type="GO" id="GO:0005886">
    <property type="term" value="C:plasma membrane"/>
    <property type="evidence" value="ECO:0007669"/>
    <property type="project" value="TreeGrafter"/>
</dbReference>
<evidence type="ECO:0008006" key="4">
    <source>
        <dbReference type="Google" id="ProtNLM"/>
    </source>
</evidence>
<sequence>MRQSMKDFFKRVKADAIMSAVLCIALGVVLIVWPGETINIVCKVLAAGLIILGGVELFSYITNRNGYMFTGILGLIVLIVGVWIFLKPSSIVSLVPIVIGVILAVHGVQDVKMALESKNGGYDRWWIMLIIAIISIAFGVLCIVNAFGMVKLAMQFVGAALIYDGISDLWVVTKTVRTVKDMEQEAKAVDVDYKEID</sequence>
<feature type="transmembrane region" description="Helical" evidence="1">
    <location>
        <begin position="91"/>
        <end position="113"/>
    </location>
</feature>
<dbReference type="Proteomes" id="UP000004828">
    <property type="component" value="Unassembled WGS sequence"/>
</dbReference>
<feature type="transmembrane region" description="Helical" evidence="1">
    <location>
        <begin position="12"/>
        <end position="32"/>
    </location>
</feature>
<proteinExistence type="predicted"/>
<keyword evidence="1" id="KW-1133">Transmembrane helix</keyword>
<keyword evidence="1" id="KW-0812">Transmembrane</keyword>
<evidence type="ECO:0000313" key="3">
    <source>
        <dbReference type="Proteomes" id="UP000004828"/>
    </source>
</evidence>
<feature type="transmembrane region" description="Helical" evidence="1">
    <location>
        <begin position="66"/>
        <end position="85"/>
    </location>
</feature>
<organism evidence="2 3">
    <name type="scientific">Roseburia intestinalis L1-82</name>
    <dbReference type="NCBI Taxonomy" id="536231"/>
    <lineage>
        <taxon>Bacteria</taxon>
        <taxon>Bacillati</taxon>
        <taxon>Bacillota</taxon>
        <taxon>Clostridia</taxon>
        <taxon>Lachnospirales</taxon>
        <taxon>Lachnospiraceae</taxon>
        <taxon>Roseburia</taxon>
    </lineage>
</organism>
<comment type="caution">
    <text evidence="2">The sequence shown here is derived from an EMBL/GenBank/DDBJ whole genome shotgun (WGS) entry which is preliminary data.</text>
</comment>
<name>C7G8I5_9FIRM</name>
<accession>C7G8I5</accession>
<gene>
    <name evidence="2" type="ORF">ROSINTL182_06211</name>
</gene>
<dbReference type="AlphaFoldDB" id="C7G8I5"/>
<protein>
    <recommendedName>
        <fullName evidence="4">DUF308 domain-containing protein</fullName>
    </recommendedName>
</protein>
<reference evidence="2 3" key="1">
    <citation type="submission" date="2009-08" db="EMBL/GenBank/DDBJ databases">
        <authorList>
            <person name="Weinstock G."/>
            <person name="Sodergren E."/>
            <person name="Clifton S."/>
            <person name="Fulton L."/>
            <person name="Fulton B."/>
            <person name="Courtney L."/>
            <person name="Fronick C."/>
            <person name="Harrison M."/>
            <person name="Strong C."/>
            <person name="Farmer C."/>
            <person name="Delahaunty K."/>
            <person name="Markovic C."/>
            <person name="Hall O."/>
            <person name="Minx P."/>
            <person name="Tomlinson C."/>
            <person name="Mitreva M."/>
            <person name="Nelson J."/>
            <person name="Hou S."/>
            <person name="Wollam A."/>
            <person name="Pepin K.H."/>
            <person name="Johnson M."/>
            <person name="Bhonagiri V."/>
            <person name="Nash W.E."/>
            <person name="Warren W."/>
            <person name="Chinwalla A."/>
            <person name="Mardis E.R."/>
            <person name="Wilson R.K."/>
        </authorList>
    </citation>
    <scope>NUCLEOTIDE SEQUENCE [LARGE SCALE GENOMIC DNA]</scope>
    <source>
        <strain evidence="2 3">L1-82</strain>
    </source>
</reference>
<dbReference type="PANTHER" id="PTHR34989">
    <property type="entry name" value="PROTEIN HDED"/>
    <property type="match status" value="1"/>
</dbReference>
<evidence type="ECO:0000313" key="2">
    <source>
        <dbReference type="EMBL" id="EEV01862.1"/>
    </source>
</evidence>
<dbReference type="HOGENOM" id="CLU_091585_8_0_9"/>
<keyword evidence="1" id="KW-0472">Membrane</keyword>
<feature type="transmembrane region" description="Helical" evidence="1">
    <location>
        <begin position="125"/>
        <end position="147"/>
    </location>
</feature>
<evidence type="ECO:0000256" key="1">
    <source>
        <dbReference type="SAM" id="Phobius"/>
    </source>
</evidence>